<name>A0A382RD95_9ZZZZ</name>
<dbReference type="Pfam" id="PF06745">
    <property type="entry name" value="ATPase"/>
    <property type="match status" value="1"/>
</dbReference>
<evidence type="ECO:0000259" key="1">
    <source>
        <dbReference type="Pfam" id="PF06745"/>
    </source>
</evidence>
<evidence type="ECO:0000313" key="2">
    <source>
        <dbReference type="EMBL" id="SVC95155.1"/>
    </source>
</evidence>
<dbReference type="InterPro" id="IPR027417">
    <property type="entry name" value="P-loop_NTPase"/>
</dbReference>
<proteinExistence type="predicted"/>
<accession>A0A382RD95</accession>
<feature type="domain" description="KaiC-like" evidence="1">
    <location>
        <begin position="108"/>
        <end position="169"/>
    </location>
</feature>
<dbReference type="AlphaFoldDB" id="A0A382RD95"/>
<organism evidence="2">
    <name type="scientific">marine metagenome</name>
    <dbReference type="NCBI Taxonomy" id="408172"/>
    <lineage>
        <taxon>unclassified sequences</taxon>
        <taxon>metagenomes</taxon>
        <taxon>ecological metagenomes</taxon>
    </lineage>
</organism>
<reference evidence="2" key="1">
    <citation type="submission" date="2018-05" db="EMBL/GenBank/DDBJ databases">
        <authorList>
            <person name="Lanie J.A."/>
            <person name="Ng W.-L."/>
            <person name="Kazmierczak K.M."/>
            <person name="Andrzejewski T.M."/>
            <person name="Davidsen T.M."/>
            <person name="Wayne K.J."/>
            <person name="Tettelin H."/>
            <person name="Glass J.I."/>
            <person name="Rusch D."/>
            <person name="Podicherti R."/>
            <person name="Tsui H.-C.T."/>
            <person name="Winkler M.E."/>
        </authorList>
    </citation>
    <scope>NUCLEOTIDE SEQUENCE</scope>
</reference>
<protein>
    <recommendedName>
        <fullName evidence="1">KaiC-like domain-containing protein</fullName>
    </recommendedName>
</protein>
<dbReference type="InterPro" id="IPR014774">
    <property type="entry name" value="KaiC-like_dom"/>
</dbReference>
<dbReference type="Gene3D" id="3.40.50.300">
    <property type="entry name" value="P-loop containing nucleotide triphosphate hydrolases"/>
    <property type="match status" value="1"/>
</dbReference>
<feature type="non-terminal residue" evidence="2">
    <location>
        <position position="175"/>
    </location>
</feature>
<gene>
    <name evidence="2" type="ORF">METZ01_LOCUS348009</name>
</gene>
<dbReference type="SUPFAM" id="SSF52540">
    <property type="entry name" value="P-loop containing nucleoside triphosphate hydrolases"/>
    <property type="match status" value="1"/>
</dbReference>
<sequence length="175" mass="19814">MNEEEFKESMELLDAINSDSEDYTDLGWLLDTTEKFCQDKAIYNAVVESISILDNPKTDKDKGYIPDLLSGALSVSFDPHVGHDYLDDSDDRFDFYHRVEERIPFDLDYFNRITKGGLPQKTLNICLAGTGVGKSLFMCHVAASCLSQNQNVLYITLEMAEEKIAERIDANLLDI</sequence>
<dbReference type="EMBL" id="UINC01120581">
    <property type="protein sequence ID" value="SVC95155.1"/>
    <property type="molecule type" value="Genomic_DNA"/>
</dbReference>